<dbReference type="GO" id="GO:0003964">
    <property type="term" value="F:RNA-directed DNA polymerase activity"/>
    <property type="evidence" value="ECO:0007669"/>
    <property type="project" value="UniProtKB-KW"/>
</dbReference>
<evidence type="ECO:0000313" key="12">
    <source>
        <dbReference type="Proteomes" id="UP001162162"/>
    </source>
</evidence>
<dbReference type="InterPro" id="IPR021109">
    <property type="entry name" value="Peptidase_aspartic_dom_sf"/>
</dbReference>
<dbReference type="InterPro" id="IPR001969">
    <property type="entry name" value="Aspartic_peptidase_AS"/>
</dbReference>
<protein>
    <recommendedName>
        <fullName evidence="13">Pro-Pol polyprotein</fullName>
    </recommendedName>
</protein>
<evidence type="ECO:0000256" key="2">
    <source>
        <dbReference type="ARBA" id="ARBA00022695"/>
    </source>
</evidence>
<dbReference type="InterPro" id="IPR005312">
    <property type="entry name" value="DUF1759"/>
</dbReference>
<dbReference type="EMBL" id="JAPWTK010000083">
    <property type="protein sequence ID" value="KAJ8951485.1"/>
    <property type="molecule type" value="Genomic_DNA"/>
</dbReference>
<feature type="domain" description="Integrase catalytic" evidence="10">
    <location>
        <begin position="1147"/>
        <end position="1335"/>
    </location>
</feature>
<feature type="region of interest" description="Disordered" evidence="8">
    <location>
        <begin position="1453"/>
        <end position="1501"/>
    </location>
</feature>
<proteinExistence type="predicted"/>
<evidence type="ECO:0000256" key="6">
    <source>
        <dbReference type="ARBA" id="ARBA00022918"/>
    </source>
</evidence>
<dbReference type="PANTHER" id="PTHR47331">
    <property type="entry name" value="PHD-TYPE DOMAIN-CONTAINING PROTEIN"/>
    <property type="match status" value="1"/>
</dbReference>
<evidence type="ECO:0000256" key="7">
    <source>
        <dbReference type="PROSITE-ProRule" id="PRU00047"/>
    </source>
</evidence>
<evidence type="ECO:0008006" key="13">
    <source>
        <dbReference type="Google" id="ProtNLM"/>
    </source>
</evidence>
<dbReference type="GO" id="GO:0008270">
    <property type="term" value="F:zinc ion binding"/>
    <property type="evidence" value="ECO:0007669"/>
    <property type="project" value="UniProtKB-KW"/>
</dbReference>
<dbReference type="PROSITE" id="PS00141">
    <property type="entry name" value="ASP_PROTEASE"/>
    <property type="match status" value="1"/>
</dbReference>
<evidence type="ECO:0000256" key="3">
    <source>
        <dbReference type="ARBA" id="ARBA00022722"/>
    </source>
</evidence>
<organism evidence="11 12">
    <name type="scientific">Aromia moschata</name>
    <dbReference type="NCBI Taxonomy" id="1265417"/>
    <lineage>
        <taxon>Eukaryota</taxon>
        <taxon>Metazoa</taxon>
        <taxon>Ecdysozoa</taxon>
        <taxon>Arthropoda</taxon>
        <taxon>Hexapoda</taxon>
        <taxon>Insecta</taxon>
        <taxon>Pterygota</taxon>
        <taxon>Neoptera</taxon>
        <taxon>Endopterygota</taxon>
        <taxon>Coleoptera</taxon>
        <taxon>Polyphaga</taxon>
        <taxon>Cucujiformia</taxon>
        <taxon>Chrysomeloidea</taxon>
        <taxon>Cerambycidae</taxon>
        <taxon>Cerambycinae</taxon>
        <taxon>Callichromatini</taxon>
        <taxon>Aromia</taxon>
    </lineage>
</organism>
<sequence length="1501" mass="170937">MDIKRKQRKVIRTAFTKVANELDNLLASQDRTEEDLRRIQVTWELIISKHDLLKSIDGEIYEALLEADATEDDLLADMESCDIYEKKFTDLRFRCDSHLCIDSKSVAPDRKSVSSEVTNGVTRRNFKLPRIEFKKFDGNIRDWLSFWSQFRKVDEDSNIDLEDKIAYLIQATVPGSRARQLVESFPAMGENYDKIVSGLKSRFGREDLQIEVYIRELLKLILNNATSKNKMDLSMLYDKIETQLRALETLGITSDKCAAMLFPLIESCLPEDLIRVWQRVGRRVKATEPGEDMDSAQSLEVSLKDLMHFLKIEVENEQRISLASEGFGLTSSSSLSQKRAKQVATEPLPTAAGLINCDGSKCLFCDGSHSSDTCFKAQKFPLDQKKDILTKKRACFRCLKIGHQAKKCRGRLKCIVCGKSHVTLMCTELSVNKELVEQSKPVETVESQNVASEQALANNTGGYVFLETLRVKVVSQTGSREVRALIDTGSQRSYILTSTAQRLGLISKRTERITHCLFGGAEQEQRHNCFDIQVCYSDFTCTIEVLDQITICKNIPPVFYGPWVEELKTLGVQLEDTHVDGPIELLIGADVCGNLYTGKRHVLKSGLVAVETRLGWTISGRIISRSPLTSATMTISSLLVMRVDEEGRYEVRLPWLADHPPLPSNYNVAKRRLGATIGKLKRDHLLEAYDDIFKHIHEKDRDVLRFLWMDADGNEMVYRHRRVVFGLNSSPFLLGATIDYHLWQALEKCELPGTLYARDVIQKLSKSFYVDNCVTSVSNMEALETFIKQSCLLMEEAKFELRGWEYTNPYAAVVFLRKEQHNEVSIHLMAAKARVAPLKKMTMPRLELMAATIGARLCKSVQDDLTHKIEAVLWSDSSTVISWICRKDDWSPFVGNRVLEIRSLTPSESWRHVPGNLNPADLPSRGCSAKHLFESRWWEGPSWLRQPSNQWARQHFECDEEEIGKEKRKKPVVCLLNSNLDEWHMTYFSSYTKTLRMVGWIFRFIYNVRNPIERQQGPLTTEEINLAETFVFRLVQQEVFHDECDKRICTLNPFKDSHGVIRLKSRVSNREDCNNFRFPVVLPGRHTVVNRLVFEQHQKSCHVGTQGLMSILREKYWILGGRRAIRSVIAKCVVCKRHSAKPPVVTSPPLPLDRVRDAVAFEITGIDFAGPLYLKTEEKAWVCLFTCAVYRAVHLELTTSLSTASFMQAFRRFVARRGRPKVIYSDNGTNFVRTENAFSRLNWVQITEETAVQRITWRFNPPAAPWWGGFWERIVGVLKVLLRKTLGRASLYYEELLTLLCDCEAIVNTRPLTYMSDDPSDLVTLTPVMFLRDQVESGLPDCDAVDQESLCKKMRYKQKLRQELRRRLRSEYLGQLKLMSKGRPGQKVALGDVVLIGSDHQKRLDWPLGRVSEVIPGKDGLVRLVKVDTTNGQLLRPLQRIYPLECISPQCTDGGTSSSETCANENTASSASGNIANKMDDSRISSPEEWDSVSDSAGVPN</sequence>
<dbReference type="InterPro" id="IPR001584">
    <property type="entry name" value="Integrase_cat-core"/>
</dbReference>
<gene>
    <name evidence="11" type="ORF">NQ318_000180</name>
</gene>
<dbReference type="Gene3D" id="2.40.70.10">
    <property type="entry name" value="Acid Proteases"/>
    <property type="match status" value="1"/>
</dbReference>
<dbReference type="InterPro" id="IPR041588">
    <property type="entry name" value="Integrase_H2C2"/>
</dbReference>
<dbReference type="Pfam" id="PF17921">
    <property type="entry name" value="Integrase_H2C2"/>
    <property type="match status" value="1"/>
</dbReference>
<keyword evidence="5" id="KW-0378">Hydrolase</keyword>
<dbReference type="InterPro" id="IPR036875">
    <property type="entry name" value="Znf_CCHC_sf"/>
</dbReference>
<feature type="non-terminal residue" evidence="11">
    <location>
        <position position="1501"/>
    </location>
</feature>
<keyword evidence="7" id="KW-0862">Zinc</keyword>
<dbReference type="InterPro" id="IPR001878">
    <property type="entry name" value="Znf_CCHC"/>
</dbReference>
<evidence type="ECO:0000259" key="9">
    <source>
        <dbReference type="PROSITE" id="PS50158"/>
    </source>
</evidence>
<dbReference type="Pfam" id="PF05380">
    <property type="entry name" value="Peptidase_A17"/>
    <property type="match status" value="1"/>
</dbReference>
<dbReference type="Proteomes" id="UP001162162">
    <property type="component" value="Unassembled WGS sequence"/>
</dbReference>
<dbReference type="GO" id="GO:0004519">
    <property type="term" value="F:endonuclease activity"/>
    <property type="evidence" value="ECO:0007669"/>
    <property type="project" value="UniProtKB-KW"/>
</dbReference>
<keyword evidence="7" id="KW-0479">Metal-binding</keyword>
<reference evidence="11" key="1">
    <citation type="journal article" date="2023" name="Insect Mol. Biol.">
        <title>Genome sequencing provides insights into the evolution of gene families encoding plant cell wall-degrading enzymes in longhorned beetles.</title>
        <authorList>
            <person name="Shin N.R."/>
            <person name="Okamura Y."/>
            <person name="Kirsch R."/>
            <person name="Pauchet Y."/>
        </authorList>
    </citation>
    <scope>NUCLEOTIDE SEQUENCE</scope>
    <source>
        <strain evidence="11">AMC_N1</strain>
    </source>
</reference>
<evidence type="ECO:0000313" key="11">
    <source>
        <dbReference type="EMBL" id="KAJ8951485.1"/>
    </source>
</evidence>
<dbReference type="GO" id="GO:0006508">
    <property type="term" value="P:proteolysis"/>
    <property type="evidence" value="ECO:0007669"/>
    <property type="project" value="InterPro"/>
</dbReference>
<dbReference type="SUPFAM" id="SSF50630">
    <property type="entry name" value="Acid proteases"/>
    <property type="match status" value="1"/>
</dbReference>
<dbReference type="Gene3D" id="3.30.420.10">
    <property type="entry name" value="Ribonuclease H-like superfamily/Ribonuclease H"/>
    <property type="match status" value="1"/>
</dbReference>
<dbReference type="GO" id="GO:0004190">
    <property type="term" value="F:aspartic-type endopeptidase activity"/>
    <property type="evidence" value="ECO:0007669"/>
    <property type="project" value="InterPro"/>
</dbReference>
<dbReference type="SUPFAM" id="SSF57756">
    <property type="entry name" value="Retrovirus zinc finger-like domains"/>
    <property type="match status" value="1"/>
</dbReference>
<dbReference type="PROSITE" id="PS50994">
    <property type="entry name" value="INTEGRASE"/>
    <property type="match status" value="1"/>
</dbReference>
<feature type="domain" description="CCHC-type" evidence="9">
    <location>
        <begin position="395"/>
        <end position="409"/>
    </location>
</feature>
<evidence type="ECO:0000259" key="10">
    <source>
        <dbReference type="PROSITE" id="PS50994"/>
    </source>
</evidence>
<dbReference type="GO" id="GO:0003676">
    <property type="term" value="F:nucleic acid binding"/>
    <property type="evidence" value="ECO:0007669"/>
    <property type="project" value="InterPro"/>
</dbReference>
<dbReference type="Pfam" id="PF18701">
    <property type="entry name" value="DUF5641"/>
    <property type="match status" value="1"/>
</dbReference>
<dbReference type="Pfam" id="PF03564">
    <property type="entry name" value="DUF1759"/>
    <property type="match status" value="1"/>
</dbReference>
<accession>A0AAV8YJK4</accession>
<name>A0AAV8YJK4_9CUCU</name>
<comment type="caution">
    <text evidence="11">The sequence shown here is derived from an EMBL/GenBank/DDBJ whole genome shotgun (WGS) entry which is preliminary data.</text>
</comment>
<dbReference type="PROSITE" id="PS50158">
    <property type="entry name" value="ZF_CCHC"/>
    <property type="match status" value="1"/>
</dbReference>
<evidence type="ECO:0000256" key="8">
    <source>
        <dbReference type="SAM" id="MobiDB-lite"/>
    </source>
</evidence>
<dbReference type="InterPro" id="IPR036397">
    <property type="entry name" value="RNaseH_sf"/>
</dbReference>
<feature type="compositionally biased region" description="Polar residues" evidence="8">
    <location>
        <begin position="1453"/>
        <end position="1475"/>
    </location>
</feature>
<keyword evidence="7" id="KW-0863">Zinc-finger</keyword>
<keyword evidence="6" id="KW-0695">RNA-directed DNA polymerase</keyword>
<evidence type="ECO:0000256" key="5">
    <source>
        <dbReference type="ARBA" id="ARBA00022801"/>
    </source>
</evidence>
<keyword evidence="3" id="KW-0540">Nuclease</keyword>
<dbReference type="SUPFAM" id="SSF53098">
    <property type="entry name" value="Ribonuclease H-like"/>
    <property type="match status" value="1"/>
</dbReference>
<evidence type="ECO:0000256" key="4">
    <source>
        <dbReference type="ARBA" id="ARBA00022759"/>
    </source>
</evidence>
<keyword evidence="1" id="KW-0808">Transferase</keyword>
<dbReference type="InterPro" id="IPR008042">
    <property type="entry name" value="Retrotrans_Pao"/>
</dbReference>
<keyword evidence="4" id="KW-0255">Endonuclease</keyword>
<dbReference type="InterPro" id="IPR040676">
    <property type="entry name" value="DUF5641"/>
</dbReference>
<keyword evidence="12" id="KW-1185">Reference proteome</keyword>
<evidence type="ECO:0000256" key="1">
    <source>
        <dbReference type="ARBA" id="ARBA00022679"/>
    </source>
</evidence>
<dbReference type="PANTHER" id="PTHR47331:SF1">
    <property type="entry name" value="GAG-LIKE PROTEIN"/>
    <property type="match status" value="1"/>
</dbReference>
<dbReference type="GO" id="GO:0015074">
    <property type="term" value="P:DNA integration"/>
    <property type="evidence" value="ECO:0007669"/>
    <property type="project" value="InterPro"/>
</dbReference>
<dbReference type="InterPro" id="IPR012337">
    <property type="entry name" value="RNaseH-like_sf"/>
</dbReference>
<keyword evidence="2" id="KW-0548">Nucleotidyltransferase</keyword>